<proteinExistence type="predicted"/>
<feature type="non-terminal residue" evidence="1">
    <location>
        <position position="1"/>
    </location>
</feature>
<keyword evidence="2" id="KW-1185">Reference proteome</keyword>
<accession>A0ABS8K686</accession>
<comment type="caution">
    <text evidence="1">The sequence shown here is derived from an EMBL/GenBank/DDBJ whole genome shotgun (WGS) entry which is preliminary data.</text>
</comment>
<evidence type="ECO:0000313" key="1">
    <source>
        <dbReference type="EMBL" id="MCC8397660.1"/>
    </source>
</evidence>
<evidence type="ECO:0000313" key="2">
    <source>
        <dbReference type="Proteomes" id="UP001431019"/>
    </source>
</evidence>
<dbReference type="Proteomes" id="UP001431019">
    <property type="component" value="Unassembled WGS sequence"/>
</dbReference>
<reference evidence="1 2" key="1">
    <citation type="submission" date="2021-11" db="EMBL/GenBank/DDBJ databases">
        <authorList>
            <person name="Oh E.-T."/>
            <person name="Kim S.-B."/>
        </authorList>
    </citation>
    <scope>NUCLEOTIDE SEQUENCE [LARGE SCALE GENOMIC DNA]</scope>
    <source>
        <strain evidence="1 2">MMS20-SJTR3</strain>
    </source>
</reference>
<dbReference type="EMBL" id="JAJITD010000038">
    <property type="protein sequence ID" value="MCC8397660.1"/>
    <property type="molecule type" value="Genomic_DNA"/>
</dbReference>
<protein>
    <submittedName>
        <fullName evidence="1">Uncharacterized protein</fullName>
    </submittedName>
</protein>
<organism evidence="1 2">
    <name type="scientific">Paraburkholderia sejongensis</name>
    <dbReference type="NCBI Taxonomy" id="2886946"/>
    <lineage>
        <taxon>Bacteria</taxon>
        <taxon>Pseudomonadati</taxon>
        <taxon>Pseudomonadota</taxon>
        <taxon>Betaproteobacteria</taxon>
        <taxon>Burkholderiales</taxon>
        <taxon>Burkholderiaceae</taxon>
        <taxon>Paraburkholderia</taxon>
    </lineage>
</organism>
<gene>
    <name evidence="1" type="ORF">LJ656_34540</name>
</gene>
<name>A0ABS8K686_9BURK</name>
<dbReference type="RefSeq" id="WP_230513911.1">
    <property type="nucleotide sequence ID" value="NZ_JAJITD010000038.1"/>
</dbReference>
<sequence length="78" mass="8734">TASSLNSSVYCARFALLVINVFSLREFTAQQEIRFSGASSRRIMRMHRGIASGSVPGVPVICPRTRNWLRRMARCSTT</sequence>